<dbReference type="RefSeq" id="WP_273234461.1">
    <property type="nucleotide sequence ID" value="NZ_QFOH01000030.1"/>
</dbReference>
<sequence length="80" mass="8546">MQDSDGIKAFVMLRGRTAEQSAAFQVTRTKDFASLVEAECAAAAIIDQIAGIEGGRDPLLLGSLIRFCRNLDLSIVDNGC</sequence>
<proteinExistence type="predicted"/>
<reference evidence="1 2" key="1">
    <citation type="submission" date="2017-08" db="EMBL/GenBank/DDBJ databases">
        <title>Infants hospitalized years apart are colonized by the same room-sourced microbial strains.</title>
        <authorList>
            <person name="Brooks B."/>
            <person name="Olm M.R."/>
            <person name="Firek B.A."/>
            <person name="Baker R."/>
            <person name="Thomas B.C."/>
            <person name="Morowitz M.J."/>
            <person name="Banfield J.F."/>
        </authorList>
    </citation>
    <scope>NUCLEOTIDE SEQUENCE [LARGE SCALE GENOMIC DNA]</scope>
    <source>
        <strain evidence="1">S2_009_000_R2_77</strain>
    </source>
</reference>
<organism evidence="1 2">
    <name type="scientific">Pseudomonas kuykendallii</name>
    <dbReference type="NCBI Taxonomy" id="1007099"/>
    <lineage>
        <taxon>Bacteria</taxon>
        <taxon>Pseudomonadati</taxon>
        <taxon>Pseudomonadota</taxon>
        <taxon>Gammaproteobacteria</taxon>
        <taxon>Pseudomonadales</taxon>
        <taxon>Pseudomonadaceae</taxon>
        <taxon>Pseudomonas</taxon>
    </lineage>
</organism>
<gene>
    <name evidence="1" type="ORF">DI599_19450</name>
</gene>
<protein>
    <submittedName>
        <fullName evidence="1">Uncharacterized protein</fullName>
    </submittedName>
</protein>
<comment type="caution">
    <text evidence="1">The sequence shown here is derived from an EMBL/GenBank/DDBJ whole genome shotgun (WGS) entry which is preliminary data.</text>
</comment>
<dbReference type="Proteomes" id="UP000249198">
    <property type="component" value="Unassembled WGS sequence"/>
</dbReference>
<dbReference type="EMBL" id="QFOH01000030">
    <property type="protein sequence ID" value="PZP21347.1"/>
    <property type="molecule type" value="Genomic_DNA"/>
</dbReference>
<accession>A0A2W5CVZ7</accession>
<dbReference type="AlphaFoldDB" id="A0A2W5CVZ7"/>
<evidence type="ECO:0000313" key="1">
    <source>
        <dbReference type="EMBL" id="PZP21347.1"/>
    </source>
</evidence>
<name>A0A2W5CVZ7_9PSED</name>
<evidence type="ECO:0000313" key="2">
    <source>
        <dbReference type="Proteomes" id="UP000249198"/>
    </source>
</evidence>